<dbReference type="KEGG" id="mlr:MELLADRAFT_35280"/>
<dbReference type="GO" id="GO:0030735">
    <property type="term" value="F:carnosine N-methyltransferase activity"/>
    <property type="evidence" value="ECO:0007669"/>
    <property type="project" value="UniProtKB-EC"/>
</dbReference>
<comment type="similarity">
    <text evidence="1">Belongs to the carnosine N-methyltransferase family.</text>
</comment>
<dbReference type="PANTHER" id="PTHR12303:SF6">
    <property type="entry name" value="CARNOSINE N-METHYLTRANSFERASE"/>
    <property type="match status" value="1"/>
</dbReference>
<evidence type="ECO:0000256" key="2">
    <source>
        <dbReference type="ARBA" id="ARBA00012003"/>
    </source>
</evidence>
<evidence type="ECO:0000313" key="6">
    <source>
        <dbReference type="EMBL" id="EGG08094.1"/>
    </source>
</evidence>
<dbReference type="Proteomes" id="UP000001072">
    <property type="component" value="Unassembled WGS sequence"/>
</dbReference>
<evidence type="ECO:0000256" key="5">
    <source>
        <dbReference type="ARBA" id="ARBA00022691"/>
    </source>
</evidence>
<dbReference type="GeneID" id="18927454"/>
<dbReference type="Gene3D" id="3.40.50.150">
    <property type="entry name" value="Vaccinia Virus protein VP39"/>
    <property type="match status" value="1"/>
</dbReference>
<evidence type="ECO:0000256" key="1">
    <source>
        <dbReference type="ARBA" id="ARBA00010086"/>
    </source>
</evidence>
<dbReference type="EMBL" id="GL883102">
    <property type="protein sequence ID" value="EGG08094.1"/>
    <property type="molecule type" value="Genomic_DNA"/>
</dbReference>
<dbReference type="OrthoDB" id="978at2759"/>
<accession>F4RHP7</accession>
<evidence type="ECO:0000313" key="7">
    <source>
        <dbReference type="Proteomes" id="UP000001072"/>
    </source>
</evidence>
<keyword evidence="7" id="KW-1185">Reference proteome</keyword>
<dbReference type="FunCoup" id="F4RHP7">
    <property type="interactions" value="194"/>
</dbReference>
<keyword evidence="3" id="KW-0489">Methyltransferase</keyword>
<dbReference type="Pfam" id="PF07942">
    <property type="entry name" value="CARME"/>
    <property type="match status" value="1"/>
</dbReference>
<name>F4RHP7_MELLP</name>
<keyword evidence="4" id="KW-0808">Transferase</keyword>
<dbReference type="eggNOG" id="KOG2798">
    <property type="taxonomic scope" value="Eukaryota"/>
</dbReference>
<dbReference type="VEuPathDB" id="FungiDB:MELLADRAFT_35280"/>
<dbReference type="SUPFAM" id="SSF53335">
    <property type="entry name" value="S-adenosyl-L-methionine-dependent methyltransferases"/>
    <property type="match status" value="1"/>
</dbReference>
<dbReference type="InParanoid" id="F4RHP7"/>
<dbReference type="RefSeq" id="XP_007408859.1">
    <property type="nucleotide sequence ID" value="XM_007408797.1"/>
</dbReference>
<proteinExistence type="inferred from homology"/>
<gene>
    <name evidence="6" type="ORF">MELLADRAFT_35280</name>
</gene>
<keyword evidence="5" id="KW-0949">S-adenosyl-L-methionine</keyword>
<evidence type="ECO:0000256" key="4">
    <source>
        <dbReference type="ARBA" id="ARBA00022679"/>
    </source>
</evidence>
<dbReference type="SMART" id="SM01296">
    <property type="entry name" value="N2227"/>
    <property type="match status" value="1"/>
</dbReference>
<dbReference type="PANTHER" id="PTHR12303">
    <property type="entry name" value="CARNOSINE N-METHYLTRANSFERASE"/>
    <property type="match status" value="1"/>
</dbReference>
<dbReference type="InterPro" id="IPR012901">
    <property type="entry name" value="CARME"/>
</dbReference>
<sequence>TSFEADKVKSTLRQFVRDWSVLGASEREACYEPMLVALDSYTEQLLPKIIDRRQIRVLVPGCGLGRLAWEVADRGTILPFTISGYVSQGNESSYHMIMASNLVLNNAICLDQWSIYPFVHSLSNQTCQEDLLSEVKFPDRLSSNEFNAEDFGISMGDFTEIFTKPEEKDNWDVILTCFFIDTAKNIVEYLRTIHHLLKPGGMWVNLGPTLWHYEGSSNPMDTSIELDVNEIKALCQQMGFELDPNYVRIL</sequence>
<dbReference type="EC" id="2.1.1.22" evidence="2"/>
<dbReference type="AlphaFoldDB" id="F4RHP7"/>
<dbReference type="InterPro" id="IPR029063">
    <property type="entry name" value="SAM-dependent_MTases_sf"/>
</dbReference>
<feature type="non-terminal residue" evidence="6">
    <location>
        <position position="1"/>
    </location>
</feature>
<dbReference type="GO" id="GO:0032259">
    <property type="term" value="P:methylation"/>
    <property type="evidence" value="ECO:0007669"/>
    <property type="project" value="UniProtKB-KW"/>
</dbReference>
<reference evidence="7" key="1">
    <citation type="journal article" date="2011" name="Proc. Natl. Acad. Sci. U.S.A.">
        <title>Obligate biotrophy features unraveled by the genomic analysis of rust fungi.</title>
        <authorList>
            <person name="Duplessis S."/>
            <person name="Cuomo C.A."/>
            <person name="Lin Y.-C."/>
            <person name="Aerts A."/>
            <person name="Tisserant E."/>
            <person name="Veneault-Fourrey C."/>
            <person name="Joly D.L."/>
            <person name="Hacquard S."/>
            <person name="Amselem J."/>
            <person name="Cantarel B.L."/>
            <person name="Chiu R."/>
            <person name="Coutinho P.M."/>
            <person name="Feau N."/>
            <person name="Field M."/>
            <person name="Frey P."/>
            <person name="Gelhaye E."/>
            <person name="Goldberg J."/>
            <person name="Grabherr M.G."/>
            <person name="Kodira C.D."/>
            <person name="Kohler A."/>
            <person name="Kuees U."/>
            <person name="Lindquist E.A."/>
            <person name="Lucas S.M."/>
            <person name="Mago R."/>
            <person name="Mauceli E."/>
            <person name="Morin E."/>
            <person name="Murat C."/>
            <person name="Pangilinan J.L."/>
            <person name="Park R."/>
            <person name="Pearson M."/>
            <person name="Quesneville H."/>
            <person name="Rouhier N."/>
            <person name="Sakthikumar S."/>
            <person name="Salamov A.A."/>
            <person name="Schmutz J."/>
            <person name="Selles B."/>
            <person name="Shapiro H."/>
            <person name="Tanguay P."/>
            <person name="Tuskan G.A."/>
            <person name="Henrissat B."/>
            <person name="Van de Peer Y."/>
            <person name="Rouze P."/>
            <person name="Ellis J.G."/>
            <person name="Dodds P.N."/>
            <person name="Schein J.E."/>
            <person name="Zhong S."/>
            <person name="Hamelin R.C."/>
            <person name="Grigoriev I.V."/>
            <person name="Szabo L.J."/>
            <person name="Martin F."/>
        </authorList>
    </citation>
    <scope>NUCLEOTIDE SEQUENCE [LARGE SCALE GENOMIC DNA]</scope>
    <source>
        <strain evidence="7">98AG31 / pathotype 3-4-7</strain>
    </source>
</reference>
<organism evidence="7">
    <name type="scientific">Melampsora larici-populina (strain 98AG31 / pathotype 3-4-7)</name>
    <name type="common">Poplar leaf rust fungus</name>
    <dbReference type="NCBI Taxonomy" id="747676"/>
    <lineage>
        <taxon>Eukaryota</taxon>
        <taxon>Fungi</taxon>
        <taxon>Dikarya</taxon>
        <taxon>Basidiomycota</taxon>
        <taxon>Pucciniomycotina</taxon>
        <taxon>Pucciniomycetes</taxon>
        <taxon>Pucciniales</taxon>
        <taxon>Melampsoraceae</taxon>
        <taxon>Melampsora</taxon>
    </lineage>
</organism>
<evidence type="ECO:0000256" key="3">
    <source>
        <dbReference type="ARBA" id="ARBA00022603"/>
    </source>
</evidence>
<protein>
    <recommendedName>
        <fullName evidence="2">carnosine N-methyltransferase</fullName>
        <ecNumber evidence="2">2.1.1.22</ecNumber>
    </recommendedName>
</protein>
<dbReference type="HOGENOM" id="CLU_030612_0_1_1"/>